<dbReference type="Proteomes" id="UP000318571">
    <property type="component" value="Chromosome 7"/>
</dbReference>
<evidence type="ECO:0000313" key="6">
    <source>
        <dbReference type="Proteomes" id="UP000318571"/>
    </source>
</evidence>
<dbReference type="STRING" id="6832.A0A553P322"/>
<proteinExistence type="predicted"/>
<dbReference type="OMA" id="PQHTHHT"/>
<dbReference type="EMBL" id="VCGU01000008">
    <property type="protein sequence ID" value="TRY72096.1"/>
    <property type="molecule type" value="Genomic_DNA"/>
</dbReference>
<dbReference type="InterPro" id="IPR000618">
    <property type="entry name" value="Insect_cuticle"/>
</dbReference>
<dbReference type="InterPro" id="IPR051217">
    <property type="entry name" value="Insect_Cuticle_Struc_Prot"/>
</dbReference>
<dbReference type="PROSITE" id="PS51155">
    <property type="entry name" value="CHIT_BIND_RR_2"/>
    <property type="match status" value="1"/>
</dbReference>
<evidence type="ECO:0000256" key="1">
    <source>
        <dbReference type="ARBA" id="ARBA00022460"/>
    </source>
</evidence>
<dbReference type="PANTHER" id="PTHR12236:SF79">
    <property type="entry name" value="CUTICULAR PROTEIN 50CB-RELATED"/>
    <property type="match status" value="1"/>
</dbReference>
<protein>
    <recommendedName>
        <fullName evidence="7">Cuticle protein</fullName>
    </recommendedName>
</protein>
<evidence type="ECO:0000256" key="2">
    <source>
        <dbReference type="PROSITE-ProRule" id="PRU00497"/>
    </source>
</evidence>
<accession>A0A553P322</accession>
<keyword evidence="1 2" id="KW-0193">Cuticle</keyword>
<feature type="compositionally biased region" description="Low complexity" evidence="3">
    <location>
        <begin position="318"/>
        <end position="349"/>
    </location>
</feature>
<dbReference type="PANTHER" id="PTHR12236">
    <property type="entry name" value="STRUCTURAL CONTITUENT OF CUTICLE"/>
    <property type="match status" value="1"/>
</dbReference>
<dbReference type="GO" id="GO:0031012">
    <property type="term" value="C:extracellular matrix"/>
    <property type="evidence" value="ECO:0007669"/>
    <property type="project" value="TreeGrafter"/>
</dbReference>
<dbReference type="AlphaFoldDB" id="A0A553P322"/>
<dbReference type="Pfam" id="PF00379">
    <property type="entry name" value="Chitin_bind_4"/>
    <property type="match status" value="1"/>
</dbReference>
<feature type="chain" id="PRO_5021900306" description="Cuticle protein" evidence="4">
    <location>
        <begin position="17"/>
        <end position="421"/>
    </location>
</feature>
<keyword evidence="4" id="KW-0732">Signal</keyword>
<feature type="region of interest" description="Disordered" evidence="3">
    <location>
        <begin position="226"/>
        <end position="253"/>
    </location>
</feature>
<keyword evidence="6" id="KW-1185">Reference proteome</keyword>
<evidence type="ECO:0000256" key="4">
    <source>
        <dbReference type="SAM" id="SignalP"/>
    </source>
</evidence>
<reference evidence="5 6" key="1">
    <citation type="journal article" date="2018" name="Nat. Ecol. Evol.">
        <title>Genomic signatures of mitonuclear coevolution across populations of Tigriopus californicus.</title>
        <authorList>
            <person name="Barreto F.S."/>
            <person name="Watson E.T."/>
            <person name="Lima T.G."/>
            <person name="Willett C.S."/>
            <person name="Edmands S."/>
            <person name="Li W."/>
            <person name="Burton R.S."/>
        </authorList>
    </citation>
    <scope>NUCLEOTIDE SEQUENCE [LARGE SCALE GENOMIC DNA]</scope>
    <source>
        <strain evidence="5 6">San Diego</strain>
    </source>
</reference>
<evidence type="ECO:0000256" key="3">
    <source>
        <dbReference type="SAM" id="MobiDB-lite"/>
    </source>
</evidence>
<name>A0A553P322_TIGCA</name>
<sequence length="421" mass="44633">MKAFIAILSALALATADQSSHQTIKHGNAPAVHSSIHKPHGRAHARVVSQPSAQPNEVNQAYNEEKYTAAAHAPSHEAFVAVLSVLALAAADQSSHQTIKHGNAPAVHSSIHKPHGGSHAHVVSQPSAQPNEVNQAYNEEKYTAAAHAPSHEVRTPAYHPAPHHAPVHHAPAYHAAPVHHAPAYHAAPVHHAPAPYHPSPVHHAAPAFVAVLSVLALAAADQSSHQTIKHGNAPAVHSSIHKPHGGSHAHVVSQPSAQPNEVNQAYNEEKYTAAAHAPSHEVRTPAYHPAPHHAPVHHAPAYHAAPVHHAPAYHAAPVHHAPAPYHPSPVHHAAPVHHAPAPYHPAPAHGHAHGDEYEAAPVYQYGYAVADDYSGSNFAQNENRDNYATNGEYRVALPDGRTQIVSYSVADAYSGYVADVR</sequence>
<feature type="non-terminal residue" evidence="5">
    <location>
        <position position="421"/>
    </location>
</feature>
<organism evidence="5 6">
    <name type="scientific">Tigriopus californicus</name>
    <name type="common">Marine copepod</name>
    <dbReference type="NCBI Taxonomy" id="6832"/>
    <lineage>
        <taxon>Eukaryota</taxon>
        <taxon>Metazoa</taxon>
        <taxon>Ecdysozoa</taxon>
        <taxon>Arthropoda</taxon>
        <taxon>Crustacea</taxon>
        <taxon>Multicrustacea</taxon>
        <taxon>Hexanauplia</taxon>
        <taxon>Copepoda</taxon>
        <taxon>Harpacticoida</taxon>
        <taxon>Harpacticidae</taxon>
        <taxon>Tigriopus</taxon>
    </lineage>
</organism>
<dbReference type="GO" id="GO:0042302">
    <property type="term" value="F:structural constituent of cuticle"/>
    <property type="evidence" value="ECO:0007669"/>
    <property type="project" value="UniProtKB-UniRule"/>
</dbReference>
<evidence type="ECO:0008006" key="7">
    <source>
        <dbReference type="Google" id="ProtNLM"/>
    </source>
</evidence>
<dbReference type="GO" id="GO:0005615">
    <property type="term" value="C:extracellular space"/>
    <property type="evidence" value="ECO:0007669"/>
    <property type="project" value="TreeGrafter"/>
</dbReference>
<feature type="region of interest" description="Disordered" evidence="3">
    <location>
        <begin position="318"/>
        <end position="353"/>
    </location>
</feature>
<comment type="caution">
    <text evidence="5">The sequence shown here is derived from an EMBL/GenBank/DDBJ whole genome shotgun (WGS) entry which is preliminary data.</text>
</comment>
<gene>
    <name evidence="5" type="ORF">TCAL_16191</name>
</gene>
<feature type="signal peptide" evidence="4">
    <location>
        <begin position="1"/>
        <end position="16"/>
    </location>
</feature>
<evidence type="ECO:0000313" key="5">
    <source>
        <dbReference type="EMBL" id="TRY72096.1"/>
    </source>
</evidence>